<sequence>MLLSSFRGSVRVQPVALDSRLTRFPAPGFCGSAQDARDSRREAARNRPPGLQLQDTSQHHSPVTSAHITKHHKLLGVFCWVPQPVDEEQAFERRKSANDKARRCRRAQVSDIQVEDLVLLKKSKPQE</sequence>
<feature type="compositionally biased region" description="Basic and acidic residues" evidence="1">
    <location>
        <begin position="35"/>
        <end position="45"/>
    </location>
</feature>
<reference evidence="2" key="1">
    <citation type="journal article" date="2022" name="bioRxiv">
        <title>Sequencing and chromosome-scale assembly of the giantPleurodeles waltlgenome.</title>
        <authorList>
            <person name="Brown T."/>
            <person name="Elewa A."/>
            <person name="Iarovenko S."/>
            <person name="Subramanian E."/>
            <person name="Araus A.J."/>
            <person name="Petzold A."/>
            <person name="Susuki M."/>
            <person name="Suzuki K.-i.T."/>
            <person name="Hayashi T."/>
            <person name="Toyoda A."/>
            <person name="Oliveira C."/>
            <person name="Osipova E."/>
            <person name="Leigh N.D."/>
            <person name="Simon A."/>
            <person name="Yun M.H."/>
        </authorList>
    </citation>
    <scope>NUCLEOTIDE SEQUENCE</scope>
    <source>
        <strain evidence="2">20211129_DDA</strain>
        <tissue evidence="2">Liver</tissue>
    </source>
</reference>
<dbReference type="Proteomes" id="UP001066276">
    <property type="component" value="Chromosome 3_2"/>
</dbReference>
<evidence type="ECO:0000313" key="3">
    <source>
        <dbReference type="Proteomes" id="UP001066276"/>
    </source>
</evidence>
<dbReference type="EMBL" id="JANPWB010000006">
    <property type="protein sequence ID" value="KAJ1180233.1"/>
    <property type="molecule type" value="Genomic_DNA"/>
</dbReference>
<protein>
    <submittedName>
        <fullName evidence="2">Uncharacterized protein</fullName>
    </submittedName>
</protein>
<evidence type="ECO:0000256" key="1">
    <source>
        <dbReference type="SAM" id="MobiDB-lite"/>
    </source>
</evidence>
<keyword evidence="3" id="KW-1185">Reference proteome</keyword>
<feature type="compositionally biased region" description="Polar residues" evidence="1">
    <location>
        <begin position="53"/>
        <end position="65"/>
    </location>
</feature>
<comment type="caution">
    <text evidence="2">The sequence shown here is derived from an EMBL/GenBank/DDBJ whole genome shotgun (WGS) entry which is preliminary data.</text>
</comment>
<dbReference type="AlphaFoldDB" id="A0AAV7TX65"/>
<evidence type="ECO:0000313" key="2">
    <source>
        <dbReference type="EMBL" id="KAJ1180233.1"/>
    </source>
</evidence>
<accession>A0AAV7TX65</accession>
<feature type="region of interest" description="Disordered" evidence="1">
    <location>
        <begin position="26"/>
        <end position="65"/>
    </location>
</feature>
<proteinExistence type="predicted"/>
<name>A0AAV7TX65_PLEWA</name>
<organism evidence="2 3">
    <name type="scientific">Pleurodeles waltl</name>
    <name type="common">Iberian ribbed newt</name>
    <dbReference type="NCBI Taxonomy" id="8319"/>
    <lineage>
        <taxon>Eukaryota</taxon>
        <taxon>Metazoa</taxon>
        <taxon>Chordata</taxon>
        <taxon>Craniata</taxon>
        <taxon>Vertebrata</taxon>
        <taxon>Euteleostomi</taxon>
        <taxon>Amphibia</taxon>
        <taxon>Batrachia</taxon>
        <taxon>Caudata</taxon>
        <taxon>Salamandroidea</taxon>
        <taxon>Salamandridae</taxon>
        <taxon>Pleurodelinae</taxon>
        <taxon>Pleurodeles</taxon>
    </lineage>
</organism>
<gene>
    <name evidence="2" type="ORF">NDU88_005455</name>
</gene>